<evidence type="ECO:0000313" key="2">
    <source>
        <dbReference type="EMBL" id="UOQ49825.1"/>
    </source>
</evidence>
<keyword evidence="3" id="KW-1185">Reference proteome</keyword>
<evidence type="ECO:0000256" key="1">
    <source>
        <dbReference type="SAM" id="Phobius"/>
    </source>
</evidence>
<proteinExistence type="predicted"/>
<keyword evidence="1" id="KW-1133">Transmembrane helix</keyword>
<reference evidence="2 3" key="1">
    <citation type="submission" date="2022-04" db="EMBL/GenBank/DDBJ databases">
        <title>Gracilibacillus sp. isolated from saltern.</title>
        <authorList>
            <person name="Won M."/>
            <person name="Lee C.-M."/>
            <person name="Woen H.-Y."/>
            <person name="Kwon S.-W."/>
        </authorList>
    </citation>
    <scope>NUCLEOTIDE SEQUENCE [LARGE SCALE GENOMIC DNA]</scope>
    <source>
        <strain evidence="2 3">SSWR10-1</strain>
    </source>
</reference>
<name>A0ABY4EZJ6_9BACI</name>
<keyword evidence="1" id="KW-0812">Transmembrane</keyword>
<sequence>MDSLIGFFEFLFIRMSLVTISKGKLRNLSIRSNLTTISKGKSEILSIRINLVTILKEKPKILSIRFTNRTTINRVRLLLSLKGAFLLSGVIVLWKFYSDFARIQTNKLPYRGPFKPLKRKMQRYGKKRRKSAG</sequence>
<feature type="transmembrane region" description="Helical" evidence="1">
    <location>
        <begin position="75"/>
        <end position="97"/>
    </location>
</feature>
<gene>
    <name evidence="2" type="ORF">MUN88_07055</name>
</gene>
<evidence type="ECO:0000313" key="3">
    <source>
        <dbReference type="Proteomes" id="UP000831782"/>
    </source>
</evidence>
<keyword evidence="1" id="KW-0472">Membrane</keyword>
<protein>
    <submittedName>
        <fullName evidence="2">Uncharacterized protein</fullName>
    </submittedName>
</protein>
<accession>A0ABY4EZJ6</accession>
<organism evidence="2 3">
    <name type="scientific">Gracilibacillus caseinilyticus</name>
    <dbReference type="NCBI Taxonomy" id="2932256"/>
    <lineage>
        <taxon>Bacteria</taxon>
        <taxon>Bacillati</taxon>
        <taxon>Bacillota</taxon>
        <taxon>Bacilli</taxon>
        <taxon>Bacillales</taxon>
        <taxon>Bacillaceae</taxon>
        <taxon>Gracilibacillus</taxon>
    </lineage>
</organism>
<dbReference type="EMBL" id="CP095072">
    <property type="protein sequence ID" value="UOQ49825.1"/>
    <property type="molecule type" value="Genomic_DNA"/>
</dbReference>
<dbReference type="RefSeq" id="WP_244722691.1">
    <property type="nucleotide sequence ID" value="NZ_CP095072.1"/>
</dbReference>
<dbReference type="Proteomes" id="UP000831782">
    <property type="component" value="Chromosome"/>
</dbReference>